<name>A0A8S1XH25_PAROT</name>
<sequence>MHNMYCKLRLMQVLIFFNQFHYMNTMLIMYNCL</sequence>
<dbReference type="AlphaFoldDB" id="A0A8S1XH25"/>
<evidence type="ECO:0000256" key="1">
    <source>
        <dbReference type="SAM" id="Phobius"/>
    </source>
</evidence>
<organism evidence="2 3">
    <name type="scientific">Paramecium octaurelia</name>
    <dbReference type="NCBI Taxonomy" id="43137"/>
    <lineage>
        <taxon>Eukaryota</taxon>
        <taxon>Sar</taxon>
        <taxon>Alveolata</taxon>
        <taxon>Ciliophora</taxon>
        <taxon>Intramacronucleata</taxon>
        <taxon>Oligohymenophorea</taxon>
        <taxon>Peniculida</taxon>
        <taxon>Parameciidae</taxon>
        <taxon>Paramecium</taxon>
    </lineage>
</organism>
<comment type="caution">
    <text evidence="2">The sequence shown here is derived from an EMBL/GenBank/DDBJ whole genome shotgun (WGS) entry which is preliminary data.</text>
</comment>
<keyword evidence="1" id="KW-1133">Transmembrane helix</keyword>
<dbReference type="Proteomes" id="UP000683925">
    <property type="component" value="Unassembled WGS sequence"/>
</dbReference>
<reference evidence="2" key="1">
    <citation type="submission" date="2021-01" db="EMBL/GenBank/DDBJ databases">
        <authorList>
            <consortium name="Genoscope - CEA"/>
            <person name="William W."/>
        </authorList>
    </citation>
    <scope>NUCLEOTIDE SEQUENCE</scope>
</reference>
<evidence type="ECO:0000313" key="2">
    <source>
        <dbReference type="EMBL" id="CAD8200496.1"/>
    </source>
</evidence>
<keyword evidence="3" id="KW-1185">Reference proteome</keyword>
<keyword evidence="1" id="KW-0472">Membrane</keyword>
<evidence type="ECO:0000313" key="3">
    <source>
        <dbReference type="Proteomes" id="UP000683925"/>
    </source>
</evidence>
<accession>A0A8S1XH25</accession>
<keyword evidence="1" id="KW-0812">Transmembrane</keyword>
<proteinExistence type="predicted"/>
<protein>
    <submittedName>
        <fullName evidence="2">Uncharacterized protein</fullName>
    </submittedName>
</protein>
<feature type="transmembrane region" description="Helical" evidence="1">
    <location>
        <begin position="12"/>
        <end position="30"/>
    </location>
</feature>
<gene>
    <name evidence="2" type="ORF">POCTA_138.1.T1220032</name>
</gene>
<dbReference type="EMBL" id="CAJJDP010000122">
    <property type="protein sequence ID" value="CAD8200496.1"/>
    <property type="molecule type" value="Genomic_DNA"/>
</dbReference>